<dbReference type="InterPro" id="IPR036390">
    <property type="entry name" value="WH_DNA-bd_sf"/>
</dbReference>
<dbReference type="InterPro" id="IPR037423">
    <property type="entry name" value="CysB_PBP2"/>
</dbReference>
<evidence type="ECO:0000313" key="7">
    <source>
        <dbReference type="Proteomes" id="UP000318431"/>
    </source>
</evidence>
<dbReference type="EMBL" id="VLLB01000002">
    <property type="protein sequence ID" value="TWI67336.1"/>
    <property type="molecule type" value="Genomic_DNA"/>
</dbReference>
<comment type="caution">
    <text evidence="6">The sequence shown here is derived from an EMBL/GenBank/DDBJ whole genome shotgun (WGS) entry which is preliminary data.</text>
</comment>
<keyword evidence="4" id="KW-0804">Transcription</keyword>
<dbReference type="InterPro" id="IPR036388">
    <property type="entry name" value="WH-like_DNA-bd_sf"/>
</dbReference>
<dbReference type="SUPFAM" id="SSF53850">
    <property type="entry name" value="Periplasmic binding protein-like II"/>
    <property type="match status" value="1"/>
</dbReference>
<reference evidence="6 7" key="1">
    <citation type="journal article" date="2015" name="Stand. Genomic Sci.">
        <title>Genomic Encyclopedia of Bacterial and Archaeal Type Strains, Phase III: the genomes of soil and plant-associated and newly described type strains.</title>
        <authorList>
            <person name="Whitman W.B."/>
            <person name="Woyke T."/>
            <person name="Klenk H.P."/>
            <person name="Zhou Y."/>
            <person name="Lilburn T.G."/>
            <person name="Beck B.J."/>
            <person name="De Vos P."/>
            <person name="Vandamme P."/>
            <person name="Eisen J.A."/>
            <person name="Garrity G."/>
            <person name="Hugenholtz P."/>
            <person name="Kyrpides N.C."/>
        </authorList>
    </citation>
    <scope>NUCLEOTIDE SEQUENCE [LARGE SCALE GENOMIC DNA]</scope>
    <source>
        <strain evidence="6 7">CGMCC 1.10822</strain>
    </source>
</reference>
<comment type="similarity">
    <text evidence="1">Belongs to the LysR transcriptional regulatory family.</text>
</comment>
<dbReference type="NCBIfam" id="NF009327">
    <property type="entry name" value="PRK12684.1"/>
    <property type="match status" value="1"/>
</dbReference>
<dbReference type="Pfam" id="PF00126">
    <property type="entry name" value="HTH_1"/>
    <property type="match status" value="1"/>
</dbReference>
<organism evidence="6 7">
    <name type="scientific">Pseudoduganella lurida</name>
    <dbReference type="NCBI Taxonomy" id="1036180"/>
    <lineage>
        <taxon>Bacteria</taxon>
        <taxon>Pseudomonadati</taxon>
        <taxon>Pseudomonadota</taxon>
        <taxon>Betaproteobacteria</taxon>
        <taxon>Burkholderiales</taxon>
        <taxon>Oxalobacteraceae</taxon>
        <taxon>Telluria group</taxon>
        <taxon>Pseudoduganella</taxon>
    </lineage>
</organism>
<gene>
    <name evidence="6" type="ORF">IP91_01449</name>
</gene>
<dbReference type="PROSITE" id="PS50931">
    <property type="entry name" value="HTH_LYSR"/>
    <property type="match status" value="1"/>
</dbReference>
<keyword evidence="3" id="KW-0238">DNA-binding</keyword>
<protein>
    <submittedName>
        <fullName evidence="6">Transcriptional regulator, LysR family</fullName>
    </submittedName>
</protein>
<evidence type="ECO:0000313" key="6">
    <source>
        <dbReference type="EMBL" id="TWI67336.1"/>
    </source>
</evidence>
<dbReference type="PRINTS" id="PR00039">
    <property type="entry name" value="HTHLYSR"/>
</dbReference>
<evidence type="ECO:0000256" key="1">
    <source>
        <dbReference type="ARBA" id="ARBA00009437"/>
    </source>
</evidence>
<dbReference type="PANTHER" id="PTHR30126:SF6">
    <property type="entry name" value="HTH-TYPE TRANSCRIPTIONAL REGULATOR CYSB-RELATED"/>
    <property type="match status" value="1"/>
</dbReference>
<evidence type="ECO:0000256" key="2">
    <source>
        <dbReference type="ARBA" id="ARBA00023015"/>
    </source>
</evidence>
<feature type="domain" description="HTH lysR-type" evidence="5">
    <location>
        <begin position="1"/>
        <end position="59"/>
    </location>
</feature>
<dbReference type="GO" id="GO:0000976">
    <property type="term" value="F:transcription cis-regulatory region binding"/>
    <property type="evidence" value="ECO:0007669"/>
    <property type="project" value="TreeGrafter"/>
</dbReference>
<keyword evidence="7" id="KW-1185">Reference proteome</keyword>
<accession>A0A562RFZ2</accession>
<dbReference type="InterPro" id="IPR005119">
    <property type="entry name" value="LysR_subst-bd"/>
</dbReference>
<dbReference type="GO" id="GO:0003700">
    <property type="term" value="F:DNA-binding transcription factor activity"/>
    <property type="evidence" value="ECO:0007669"/>
    <property type="project" value="InterPro"/>
</dbReference>
<name>A0A562RFZ2_9BURK</name>
<proteinExistence type="inferred from homology"/>
<dbReference type="CDD" id="cd08413">
    <property type="entry name" value="PBP2_CysB_like"/>
    <property type="match status" value="1"/>
</dbReference>
<dbReference type="Gene3D" id="3.40.190.10">
    <property type="entry name" value="Periplasmic binding protein-like II"/>
    <property type="match status" value="2"/>
</dbReference>
<dbReference type="OrthoDB" id="5297026at2"/>
<dbReference type="Pfam" id="PF03466">
    <property type="entry name" value="LysR_substrate"/>
    <property type="match status" value="1"/>
</dbReference>
<dbReference type="AlphaFoldDB" id="A0A562RFZ2"/>
<dbReference type="GO" id="GO:0019344">
    <property type="term" value="P:cysteine biosynthetic process"/>
    <property type="evidence" value="ECO:0007669"/>
    <property type="project" value="TreeGrafter"/>
</dbReference>
<sequence>MNFQQLRFVREAVRNNLNLTEVAAVLYTSQSGVSKQIKDLEDELGIELFVRSGKRLTGVTRAGDGAVQIVSRILRETENLRRYASQYAGVDSGRLVIAATHTQARYTLPKVVEEFNRAFPKVTLELHQGTPRQVATMLADGDADIGIATEALDQAGDLQAYPCFTWSHCVVVPAGHPLLARTPATLADIAAFPLVTYNEQFTGRKRVDAAFNEAGLVPDLRLTAMDADVIKTYVRRGLGVGIVAEMALEDLERDGLVVLETDGELFGNCTTMLATRKGVFLPSFANRFIEMFAPGVRAEQLALEEVE</sequence>
<dbReference type="SUPFAM" id="SSF46785">
    <property type="entry name" value="Winged helix' DNA-binding domain"/>
    <property type="match status" value="1"/>
</dbReference>
<evidence type="ECO:0000259" key="5">
    <source>
        <dbReference type="PROSITE" id="PS50931"/>
    </source>
</evidence>
<keyword evidence="2" id="KW-0805">Transcription regulation</keyword>
<dbReference type="Gene3D" id="1.10.10.10">
    <property type="entry name" value="Winged helix-like DNA-binding domain superfamily/Winged helix DNA-binding domain"/>
    <property type="match status" value="1"/>
</dbReference>
<dbReference type="Proteomes" id="UP000318431">
    <property type="component" value="Unassembled WGS sequence"/>
</dbReference>
<evidence type="ECO:0000256" key="4">
    <source>
        <dbReference type="ARBA" id="ARBA00023163"/>
    </source>
</evidence>
<evidence type="ECO:0000256" key="3">
    <source>
        <dbReference type="ARBA" id="ARBA00023125"/>
    </source>
</evidence>
<dbReference type="InterPro" id="IPR000847">
    <property type="entry name" value="LysR_HTH_N"/>
</dbReference>
<dbReference type="RefSeq" id="WP_145648153.1">
    <property type="nucleotide sequence ID" value="NZ_VLLB01000002.1"/>
</dbReference>
<dbReference type="PANTHER" id="PTHR30126">
    <property type="entry name" value="HTH-TYPE TRANSCRIPTIONAL REGULATOR"/>
    <property type="match status" value="1"/>
</dbReference>